<dbReference type="AlphaFoldDB" id="A0A163K9T3"/>
<name>A0A163K9T3_9BACL</name>
<keyword evidence="2" id="KW-1185">Reference proteome</keyword>
<reference evidence="1" key="1">
    <citation type="journal article" date="2016" name="Genome Announc.">
        <title>Draft genomes of two strains of Paenibacillus glucanolyticus with capability to degrade lignocellulose.</title>
        <authorList>
            <person name="Mathews S.L."/>
            <person name="Pawlak J."/>
            <person name="Grunden A.M."/>
        </authorList>
    </citation>
    <scope>NUCLEOTIDE SEQUENCE [LARGE SCALE GENOMIC DNA]</scope>
    <source>
        <strain evidence="1">SLM1</strain>
    </source>
</reference>
<dbReference type="Proteomes" id="UP000076796">
    <property type="component" value="Unassembled WGS sequence"/>
</dbReference>
<sequence>MESLMVESTETQPEGNIKPMANMSWAFNNLGPNDGGHFSGEFTSRSKFRITVVQWATDSNKAPDVHYTLVNRNYFGKPVLISGRFTHTNTTAEIWNVPPGTYQVMVTNWNDFAISGNGYIDAIIY</sequence>
<organism evidence="1 2">
    <name type="scientific">Paenibacillus glucanolyticus</name>
    <dbReference type="NCBI Taxonomy" id="59843"/>
    <lineage>
        <taxon>Bacteria</taxon>
        <taxon>Bacillati</taxon>
        <taxon>Bacillota</taxon>
        <taxon>Bacilli</taxon>
        <taxon>Bacillales</taxon>
        <taxon>Paenibacillaceae</taxon>
        <taxon>Paenibacillus</taxon>
    </lineage>
</organism>
<accession>A0A163K9T3</accession>
<dbReference type="EMBL" id="LWMH01000001">
    <property type="protein sequence ID" value="KZS47082.1"/>
    <property type="molecule type" value="Genomic_DNA"/>
</dbReference>
<comment type="caution">
    <text evidence="1">The sequence shown here is derived from an EMBL/GenBank/DDBJ whole genome shotgun (WGS) entry which is preliminary data.</text>
</comment>
<evidence type="ECO:0000313" key="2">
    <source>
        <dbReference type="Proteomes" id="UP000076796"/>
    </source>
</evidence>
<gene>
    <name evidence="1" type="ORF">AWU65_14675</name>
</gene>
<proteinExistence type="predicted"/>
<dbReference type="RefSeq" id="WP_040680277.1">
    <property type="nucleotide sequence ID" value="NZ_LWMH01000001.1"/>
</dbReference>
<evidence type="ECO:0000313" key="1">
    <source>
        <dbReference type="EMBL" id="KZS47082.1"/>
    </source>
</evidence>
<protein>
    <submittedName>
        <fullName evidence="1">Uncharacterized protein</fullName>
    </submittedName>
</protein>